<evidence type="ECO:0000256" key="1">
    <source>
        <dbReference type="SAM" id="MobiDB-lite"/>
    </source>
</evidence>
<feature type="region of interest" description="Disordered" evidence="1">
    <location>
        <begin position="1"/>
        <end position="80"/>
    </location>
</feature>
<dbReference type="PROSITE" id="PS50105">
    <property type="entry name" value="SAM_DOMAIN"/>
    <property type="match status" value="1"/>
</dbReference>
<organism evidence="3 4">
    <name type="scientific">Pogona vitticeps</name>
    <name type="common">central bearded dragon</name>
    <dbReference type="NCBI Taxonomy" id="103695"/>
    <lineage>
        <taxon>Eukaryota</taxon>
        <taxon>Metazoa</taxon>
        <taxon>Chordata</taxon>
        <taxon>Craniata</taxon>
        <taxon>Vertebrata</taxon>
        <taxon>Euteleostomi</taxon>
        <taxon>Lepidosauria</taxon>
        <taxon>Squamata</taxon>
        <taxon>Bifurcata</taxon>
        <taxon>Unidentata</taxon>
        <taxon>Episquamata</taxon>
        <taxon>Toxicofera</taxon>
        <taxon>Iguania</taxon>
        <taxon>Acrodonta</taxon>
        <taxon>Agamidae</taxon>
        <taxon>Amphibolurinae</taxon>
        <taxon>Pogona</taxon>
    </lineage>
</organism>
<feature type="region of interest" description="Disordered" evidence="1">
    <location>
        <begin position="219"/>
        <end position="248"/>
    </location>
</feature>
<dbReference type="InterPro" id="IPR001660">
    <property type="entry name" value="SAM"/>
</dbReference>
<reference evidence="4" key="2">
    <citation type="submission" date="2025-08" db="UniProtKB">
        <authorList>
            <consortium name="RefSeq"/>
        </authorList>
    </citation>
    <scope>IDENTIFICATION</scope>
</reference>
<gene>
    <name evidence="4" type="primary">SAMD15</name>
</gene>
<evidence type="ECO:0000259" key="2">
    <source>
        <dbReference type="PROSITE" id="PS50105"/>
    </source>
</evidence>
<dbReference type="Gene3D" id="1.10.150.50">
    <property type="entry name" value="Transcription Factor, Ets-1"/>
    <property type="match status" value="1"/>
</dbReference>
<evidence type="ECO:0000313" key="4">
    <source>
        <dbReference type="RefSeq" id="XP_020650017.2"/>
    </source>
</evidence>
<dbReference type="PANTHER" id="PTHR46829:SF1">
    <property type="entry name" value="STERILE ALPHA MOTIF DOMAIN-CONTAINING PROTEIN 15"/>
    <property type="match status" value="1"/>
</dbReference>
<accession>A0A6J0TP14</accession>
<dbReference type="InParanoid" id="A0A6J0TP14"/>
<dbReference type="AlphaFoldDB" id="A0A6J0TP14"/>
<name>A0A6J0TP14_9SAUR</name>
<sequence>MEDSSKENVEVEDDKDDDDEDDDDDDEKEEEEEEEDEEEDEDEDDEDRETPRRRRRRRRQLLRPESRSRAKLGSGASLASQKTLGSEILLEVEVETSALRGRPYLAWSPEEVAEWIEALGFPQYKECFTANFISGRKLIHVNCSNLPQIGITDFEHMKEVSRHVRELLEIEEPLFVRSIALPPRDNTGLFLEQKSRTGKLSDALTYPQFIQKAGLCDYEPQPTPAPSASHPEDSQHECLQQSSSFVLK</sequence>
<dbReference type="RefSeq" id="XP_020650017.2">
    <property type="nucleotide sequence ID" value="XM_020794358.2"/>
</dbReference>
<dbReference type="GeneID" id="110079361"/>
<dbReference type="OrthoDB" id="6133291at2759"/>
<dbReference type="Pfam" id="PF07647">
    <property type="entry name" value="SAM_2"/>
    <property type="match status" value="1"/>
</dbReference>
<proteinExistence type="predicted"/>
<keyword evidence="3" id="KW-1185">Reference proteome</keyword>
<dbReference type="InterPro" id="IPR013761">
    <property type="entry name" value="SAM/pointed_sf"/>
</dbReference>
<dbReference type="CTD" id="161394"/>
<evidence type="ECO:0000313" key="3">
    <source>
        <dbReference type="Proteomes" id="UP001652642"/>
    </source>
</evidence>
<feature type="compositionally biased region" description="Polar residues" evidence="1">
    <location>
        <begin position="237"/>
        <end position="248"/>
    </location>
</feature>
<feature type="domain" description="SAM" evidence="2">
    <location>
        <begin position="107"/>
        <end position="170"/>
    </location>
</feature>
<reference evidence="3" key="1">
    <citation type="submission" date="2025-05" db="UniProtKB">
        <authorList>
            <consortium name="RefSeq"/>
        </authorList>
    </citation>
    <scope>NUCLEOTIDE SEQUENCE [LARGE SCALE GENOMIC DNA]</scope>
</reference>
<dbReference type="PANTHER" id="PTHR46829">
    <property type="entry name" value="STERILE ALPHA MOTIF DOMAIN-CONTAINING PROTEIN 15"/>
    <property type="match status" value="1"/>
</dbReference>
<protein>
    <submittedName>
        <fullName evidence="4">Sterile alpha motif domain-containing protein 15 isoform X1</fullName>
    </submittedName>
</protein>
<dbReference type="KEGG" id="pvt:110079361"/>
<feature type="compositionally biased region" description="Acidic residues" evidence="1">
    <location>
        <begin position="10"/>
        <end position="48"/>
    </location>
</feature>
<dbReference type="CDD" id="cd09530">
    <property type="entry name" value="SAM_Samd14"/>
    <property type="match status" value="1"/>
</dbReference>
<dbReference type="SUPFAM" id="SSF47769">
    <property type="entry name" value="SAM/Pointed domain"/>
    <property type="match status" value="1"/>
</dbReference>
<dbReference type="Proteomes" id="UP001652642">
    <property type="component" value="Chromosome 1"/>
</dbReference>
<feature type="compositionally biased region" description="Basic residues" evidence="1">
    <location>
        <begin position="51"/>
        <end position="61"/>
    </location>
</feature>
<dbReference type="SMART" id="SM00454">
    <property type="entry name" value="SAM"/>
    <property type="match status" value="1"/>
</dbReference>